<feature type="chain" id="PRO_5043159376" evidence="2">
    <location>
        <begin position="24"/>
        <end position="71"/>
    </location>
</feature>
<comment type="caution">
    <text evidence="3">The sequence shown here is derived from an EMBL/GenBank/DDBJ whole genome shotgun (WGS) entry which is preliminary data.</text>
</comment>
<reference evidence="4 6" key="2">
    <citation type="submission" date="2017-12" db="EMBL/GenBank/DDBJ databases">
        <title>Comparative Functional Genomics of Dry Heat Resistant strains isolated from the Viking Spacecraft.</title>
        <authorList>
            <person name="Seuylemezian A."/>
            <person name="Cooper K."/>
            <person name="Vaishampayan P."/>
        </authorList>
    </citation>
    <scope>NUCLEOTIDE SEQUENCE [LARGE SCALE GENOMIC DNA]</scope>
    <source>
        <strain evidence="4 6">ATCC 29669</strain>
    </source>
</reference>
<feature type="compositionally biased region" description="Acidic residues" evidence="1">
    <location>
        <begin position="27"/>
        <end position="71"/>
    </location>
</feature>
<dbReference type="PROSITE" id="PS51257">
    <property type="entry name" value="PROKAR_LIPOPROTEIN"/>
    <property type="match status" value="1"/>
</dbReference>
<dbReference type="AlphaFoldDB" id="A0A2N5GP73"/>
<feature type="region of interest" description="Disordered" evidence="1">
    <location>
        <begin position="24"/>
        <end position="71"/>
    </location>
</feature>
<evidence type="ECO:0000313" key="5">
    <source>
        <dbReference type="Proteomes" id="UP000234951"/>
    </source>
</evidence>
<evidence type="ECO:0000313" key="3">
    <source>
        <dbReference type="EMBL" id="PLR84375.1"/>
    </source>
</evidence>
<dbReference type="EMBL" id="PGVD01000093">
    <property type="protein sequence ID" value="PLR88809.1"/>
    <property type="molecule type" value="Genomic_DNA"/>
</dbReference>
<accession>A0A2N5GP73</accession>
<evidence type="ECO:0000256" key="1">
    <source>
        <dbReference type="SAM" id="MobiDB-lite"/>
    </source>
</evidence>
<keyword evidence="2" id="KW-0732">Signal</keyword>
<dbReference type="Proteomes" id="UP000235114">
    <property type="component" value="Unassembled WGS sequence"/>
</dbReference>
<feature type="signal peptide" evidence="2">
    <location>
        <begin position="1"/>
        <end position="23"/>
    </location>
</feature>
<reference evidence="3 5" key="1">
    <citation type="submission" date="2017-11" db="EMBL/GenBank/DDBJ databases">
        <title>Comparitive Functional Genomics of Dry Heat Resistant strains isolated from the Viking Spacecraft.</title>
        <authorList>
            <person name="Seuylemezian A."/>
            <person name="Cooper K."/>
            <person name="Vaishampayan P."/>
        </authorList>
    </citation>
    <scope>NUCLEOTIDE SEQUENCE [LARGE SCALE GENOMIC DNA]</scope>
    <source>
        <strain evidence="3 5">M4.6</strain>
    </source>
</reference>
<name>A0A2N5GP73_9BACI</name>
<evidence type="ECO:0000313" key="4">
    <source>
        <dbReference type="EMBL" id="PLR88809.1"/>
    </source>
</evidence>
<dbReference type="Proteomes" id="UP000234951">
    <property type="component" value="Unassembled WGS sequence"/>
</dbReference>
<sequence>MKNLKQWLLVLMASFMLVGIATGCSNEESDTEGTETEENTNTEEGTEEGAEEGTEEEAETGTEEETTEEEK</sequence>
<evidence type="ECO:0000256" key="2">
    <source>
        <dbReference type="SAM" id="SignalP"/>
    </source>
</evidence>
<dbReference type="EMBL" id="PGVA01000013">
    <property type="protein sequence ID" value="PLR84375.1"/>
    <property type="molecule type" value="Genomic_DNA"/>
</dbReference>
<dbReference type="RefSeq" id="WP_101576341.1">
    <property type="nucleotide sequence ID" value="NZ_PGVA01000013.1"/>
</dbReference>
<protein>
    <submittedName>
        <fullName evidence="3">Uncharacterized protein</fullName>
    </submittedName>
</protein>
<gene>
    <name evidence="3" type="ORF">CU635_06340</name>
    <name evidence="4" type="ORF">CVD25_22190</name>
</gene>
<keyword evidence="6" id="KW-1185">Reference proteome</keyword>
<proteinExistence type="predicted"/>
<organism evidence="3 5">
    <name type="scientific">Bacillus canaveralius</name>
    <dbReference type="NCBI Taxonomy" id="1403243"/>
    <lineage>
        <taxon>Bacteria</taxon>
        <taxon>Bacillati</taxon>
        <taxon>Bacillota</taxon>
        <taxon>Bacilli</taxon>
        <taxon>Bacillales</taxon>
        <taxon>Bacillaceae</taxon>
        <taxon>Bacillus</taxon>
    </lineage>
</organism>
<evidence type="ECO:0000313" key="6">
    <source>
        <dbReference type="Proteomes" id="UP000235114"/>
    </source>
</evidence>